<dbReference type="Ensembl" id="ENSOTST00005057963.2">
    <property type="protein sequence ID" value="ENSOTSP00005053223.2"/>
    <property type="gene ID" value="ENSOTSG00005025763.2"/>
</dbReference>
<feature type="compositionally biased region" description="Acidic residues" evidence="6">
    <location>
        <begin position="2885"/>
        <end position="2915"/>
    </location>
</feature>
<feature type="compositionally biased region" description="Polar residues" evidence="6">
    <location>
        <begin position="1027"/>
        <end position="1040"/>
    </location>
</feature>
<feature type="compositionally biased region" description="Acidic residues" evidence="6">
    <location>
        <begin position="1922"/>
        <end position="1973"/>
    </location>
</feature>
<feature type="region of interest" description="Disordered" evidence="6">
    <location>
        <begin position="2668"/>
        <end position="2721"/>
    </location>
</feature>
<dbReference type="Proteomes" id="UP000694402">
    <property type="component" value="Unassembled WGS sequence"/>
</dbReference>
<feature type="region of interest" description="Disordered" evidence="6">
    <location>
        <begin position="2348"/>
        <end position="2596"/>
    </location>
</feature>
<dbReference type="InterPro" id="IPR036572">
    <property type="entry name" value="Doublecortin_dom_sf"/>
</dbReference>
<feature type="compositionally biased region" description="Basic and acidic residues" evidence="6">
    <location>
        <begin position="2348"/>
        <end position="2366"/>
    </location>
</feature>
<feature type="compositionally biased region" description="Polar residues" evidence="6">
    <location>
        <begin position="1205"/>
        <end position="1234"/>
    </location>
</feature>
<feature type="compositionally biased region" description="Low complexity" evidence="6">
    <location>
        <begin position="1057"/>
        <end position="1069"/>
    </location>
</feature>
<evidence type="ECO:0000256" key="6">
    <source>
        <dbReference type="SAM" id="MobiDB-lite"/>
    </source>
</evidence>
<reference evidence="8" key="1">
    <citation type="submission" date="2025-08" db="UniProtKB">
        <authorList>
            <consortium name="Ensembl"/>
        </authorList>
    </citation>
    <scope>IDENTIFICATION</scope>
</reference>
<feature type="compositionally biased region" description="Polar residues" evidence="6">
    <location>
        <begin position="3009"/>
        <end position="3026"/>
    </location>
</feature>
<feature type="region of interest" description="Disordered" evidence="6">
    <location>
        <begin position="1"/>
        <end position="25"/>
    </location>
</feature>
<feature type="compositionally biased region" description="Basic and acidic residues" evidence="6">
    <location>
        <begin position="1859"/>
        <end position="1872"/>
    </location>
</feature>
<feature type="compositionally biased region" description="Polar residues" evidence="6">
    <location>
        <begin position="805"/>
        <end position="823"/>
    </location>
</feature>
<feature type="compositionally biased region" description="Basic residues" evidence="6">
    <location>
        <begin position="462"/>
        <end position="474"/>
    </location>
</feature>
<dbReference type="GeneTree" id="ENSGT00940000154242"/>
<feature type="region of interest" description="Disordered" evidence="6">
    <location>
        <begin position="251"/>
        <end position="297"/>
    </location>
</feature>
<feature type="compositionally biased region" description="Acidic residues" evidence="6">
    <location>
        <begin position="1847"/>
        <end position="1858"/>
    </location>
</feature>
<keyword evidence="5" id="KW-0966">Cell projection</keyword>
<comment type="subcellular location">
    <subcellularLocation>
        <location evidence="1">Cell projection</location>
    </subcellularLocation>
    <subcellularLocation>
        <location evidence="2">Cytoplasm</location>
    </subcellularLocation>
</comment>
<sequence length="3093" mass="333111">MQSAPAGLWDPHGPQSKDVSSLPVHTPSASRLSHVIAALPTKRITFYKSGDAKFAGVRMAVHKRSFKCFDALLDDLSQKVPLPFGVRTVTTPRGIHSIKHLEQLEDGGCYLCSDRRQAKPINMELAGKRPALWHHNSRRVPQRPAEDPPPPSAPSHTPTRQRRILLVRNSDPAVRRSVILSRRSARSLRVFLEGISEIMQCHVRKLYTLEGRKIDSAQSLMTCPGVLVCVGREPFRPLLLNYVAKHSEEKLPGLGTRSPVSGARSPGTGARSPRNGQGARSRSSVCSEGHGSKKNVNFGLETKKTIIHPLSDSSNRSTRFSLSSDKSYPNGLSSQGGKEAVLNDDIEKRVLVNKDGSLSVEMRVRFRLHNDERLQWSTEIKKSPSDSLTNDCCPLREAPPCFLQQGQSESCSDPDSASCVVEAADYTPKPPQRSLEEPQSHYACCFQRQEYDLWENPAHIQTSKHSHSRVRHTHSSSSSSSCRSSKLVRRRATHRECSELGRVVHGMVEVCTVSSSCSHSELNLGATDNQGEERPLSSSSHVLQALQDDVDDLPPSVSRCCHSNEPPQALPLTPQPPNPMSTSPRSRKHTPALQGEERGSKTSSRRSSNSCSCCRGEVTPKADEERVDSSLSKASHASHRSRSPSNRISIPVAPEEGDDEAEQGGKRAVSISGGSGESIGSVGSIGSSVCSHCGGCDQGYDPVSCHSQKSHRSKRSQEEEEEERSGRGLSGGSDECGFSQRTNKSNCTHFYQEGRAASMMSHMSLPEEGEDTGMEGEDTGKEGEVEVGEKIEEGEKDERAASVLSAKSFSSVKGRTSRNSQKSKASESLADMEEQMEEPMEGEEKEGEVEDGGEQRAASIMSVKSNLSAKSSRSHTSTCSKADGSTKASERASPRSEPDVAEDTGAAETEDRGASVMSAKTNTSANSSRSHKSTKSPNAGAASASSETPDVTAIETTGEGEEEEVGEKTEERLESSMSVRSNLSAKSRRSCKSTCSKAEQVLSANSPEVPATEPEPTGEDEGEERATISTSVKSNLSAKSSRSHSPKPAASETLVNDPADADAAGALSAKTNASAKSRRSCKSTGDDEREEREARATSAKTRASIKFSRTHKSACKAASTKPAACETPVNDPEEKTEEEKTASALSAKTSASVRSSRSHKSTCSRSVRAETPVAKDIPAIETTEGDENGSAAAGETEERPASAILDNNNASVKSSISHKSTCSKAERAPSSNSPEVPATEPEPTGDDEGEKRAASATSKSSRSLQSTCSRNVWAETPGTKDIPVITTTGGEEMVDDTTAAGDTEERPPSAISAKTSASVKSSRSHKSTCSRRAESRRSQPADLPVIETTGREEVGEEKERADSVMSAKSNASAMSRKSNRPTCNGSSRAVSPVAQDVPAIETTGGKEQRDKSTASVKTNRSHKSSSGRRAETPTAEQADVNETTGRDEKGEGTERPASAMSTKYSASAKSSRSHKSTCNSGSARAISPAPKTADVPAIETTGVDREGEKTEERPASAMLAKSYISAKSSTSHTSNGSNRSMFLHLKKERGERGVRPASSTTGNDLETGSVKSAMSTKPKRNADSSTRPLSTASQANAKSTNHTPPTTTETKEESQSHATSRPASTAAHRDDDVRDHVTEKKAPSVHSKSPAKAEGDSRAASFARSTRSKVKVQKASEAQDDEMPETRASFLQVKGHRVKAQSDTGSVHSVKTSKTDKIVIKGNSKPKSAQAGNPTSQSFNPPEGSRPAIQLGTASVSDSLLSQSLSAADLLRGNMATSRLSSPAGSKVSIPDSGKSGKSGSSQRRRKLKQEEAELEELGPLCLPKTSPNDIVSDWLRGIPADSGMDNPEDEMNEGIEETEVKREEGDEKGGETEGQGGEETEEKQEPIETTEMEQENTAETGQQEEEEEEEQENTAETGQREEEEEQENTAETGQEEEEEEQENTAETGQQEEEEEQENTAETGQQEEEEEQENMAKTGQREEEEEQENTAETGQQEEEEEQENTAETGQQEEEEEQENMAKTGQREEEEEQENTAETGQEEEEEEEEEEQENTAETGQQEEEEEQENMAKTGQREEEEEQENTAETGQEEEEEEEEEEQENTAETGQQEEEEEQENTAETGQQEEEQENTAETGQQEEEEEQENMAETGQEEEEQENTAETGQQDEEVKKAARQPEEEGEVKEEEEERGEEEEEAAAGEKEKKDKEEEEVKKEEEGEVGAEEEGECSECADCCPDPAPPNNDISSPCHHHLFLSRESELPWSCHSSVAVMKVLLNPTLGRCSSLPEISPVYGRRLSSSAKGLLDCLAQLQLIDPPPSPAAAPGPDRDQRYQEVMDILESLWLSKPDLEKRKEGETEEKERLKDSGVDLSSGSAGSGGSGKTRPDETAGDITLIAKGEGGEGGGEGETDGGGEGETDGGGEGEIDGGGEGEIDGEGETDGGGEGEIDGGGEGEVGEGETDGGGEGEIDGGGEGEIDGGGEGETDGGGEGETDGGGEGETYGRGEEATSAELLSDAATPDIASQVRSSPGEDESPPESPPRTGEMLQTLERLKTPGSPSSSDSTAYKSPTDTETDTPEDTPSSGTPPSVQRPLLTKRISQDPDPVWVLNLLKKLEKQFMTHYVDAMAELKVRWDLDNNVMLDTMITELRDEVKKRIQMSIDRELRKIRGRAGRGPRPPNMSRESTITDQRRRRLKVMKVQSVNESDGEQGSGDVSDQRSEDEYCPCDACIRKKAEDKAIKMEAVVAKAPVMMAFDLRKILQMKKDPESPVPPRPTQGKNNDKLEEEEEEQVGNLEVVHEDEEEEETKEDIIPTVIEEDISEKEEEGVTGGEEEGQESHRAESLMGEVGEEIAEEIGAEEQEEDGVVEGTEDEEEEAGEGETGCESAGEDGVEGAETGEGEELVEGEEEEAGEAEAGDQEKDGGDEAGDQEEAAGDEETGVAGETGGEGGTGGEEETPEEETEGNVGVSAEDEEEGGEEEVQLNAVVEFNPEDEEGEEMEGNREIPLIHQMTRTSVESQPGSMENTNPEPRASDPVSQMCSLTLIEPNETVSDGHQMASAGEGSGGKGQRRSRSPARIKRRKPKESGIELDVLDL</sequence>
<evidence type="ECO:0000313" key="9">
    <source>
        <dbReference type="Proteomes" id="UP000694402"/>
    </source>
</evidence>
<feature type="compositionally biased region" description="Low complexity" evidence="6">
    <location>
        <begin position="310"/>
        <end position="325"/>
    </location>
</feature>
<feature type="compositionally biased region" description="Basic and acidic residues" evidence="6">
    <location>
        <begin position="888"/>
        <end position="898"/>
    </location>
</feature>
<dbReference type="Pfam" id="PF03607">
    <property type="entry name" value="DCX"/>
    <property type="match status" value="2"/>
</dbReference>
<feature type="compositionally biased region" description="Acidic residues" evidence="6">
    <location>
        <begin position="2951"/>
        <end position="2961"/>
    </location>
</feature>
<feature type="compositionally biased region" description="Basic residues" evidence="6">
    <location>
        <begin position="132"/>
        <end position="141"/>
    </location>
</feature>
<feature type="compositionally biased region" description="Basic and acidic residues" evidence="6">
    <location>
        <begin position="618"/>
        <end position="628"/>
    </location>
</feature>
<dbReference type="PROSITE" id="PS50309">
    <property type="entry name" value="DC"/>
    <property type="match status" value="2"/>
</dbReference>
<feature type="compositionally biased region" description="Polar residues" evidence="6">
    <location>
        <begin position="1583"/>
        <end position="1602"/>
    </location>
</feature>
<evidence type="ECO:0000256" key="2">
    <source>
        <dbReference type="ARBA" id="ARBA00004496"/>
    </source>
</evidence>
<keyword evidence="3" id="KW-0963">Cytoplasm</keyword>
<feature type="compositionally biased region" description="Gly residues" evidence="6">
    <location>
        <begin position="2941"/>
        <end position="2950"/>
    </location>
</feature>
<feature type="compositionally biased region" description="Polar residues" evidence="6">
    <location>
        <begin position="918"/>
        <end position="928"/>
    </location>
</feature>
<feature type="region of interest" description="Disordered" evidence="6">
    <location>
        <begin position="758"/>
        <end position="1752"/>
    </location>
</feature>
<evidence type="ECO:0000256" key="5">
    <source>
        <dbReference type="ARBA" id="ARBA00023273"/>
    </source>
</evidence>
<feature type="compositionally biased region" description="Low complexity" evidence="6">
    <location>
        <begin position="1142"/>
        <end position="1155"/>
    </location>
</feature>
<feature type="compositionally biased region" description="Polar residues" evidence="6">
    <location>
        <begin position="2555"/>
        <end position="2566"/>
    </location>
</feature>
<dbReference type="PANTHER" id="PTHR23005:SF3">
    <property type="entry name" value="RETINITIS PIGMENTOSA 1-LIKE 1 PROTEIN"/>
    <property type="match status" value="1"/>
</dbReference>
<dbReference type="SMART" id="SM00537">
    <property type="entry name" value="DCX"/>
    <property type="match status" value="2"/>
</dbReference>
<feature type="region of interest" description="Disordered" evidence="6">
    <location>
        <begin position="1777"/>
        <end position="2229"/>
    </location>
</feature>
<keyword evidence="9" id="KW-1185">Reference proteome</keyword>
<feature type="compositionally biased region" description="Acidic residues" evidence="6">
    <location>
        <begin position="767"/>
        <end position="777"/>
    </location>
</feature>
<feature type="compositionally biased region" description="Acidic residues" evidence="6">
    <location>
        <begin position="2027"/>
        <end position="2067"/>
    </location>
</feature>
<protein>
    <recommendedName>
        <fullName evidence="7">Doublecortin domain-containing protein</fullName>
    </recommendedName>
</protein>
<feature type="compositionally biased region" description="Basic residues" evidence="6">
    <location>
        <begin position="3066"/>
        <end position="3081"/>
    </location>
</feature>
<feature type="compositionally biased region" description="Acidic residues" evidence="6">
    <location>
        <begin position="1877"/>
        <end position="1914"/>
    </location>
</feature>
<dbReference type="GO" id="GO:0060041">
    <property type="term" value="P:retina development in camera-type eye"/>
    <property type="evidence" value="ECO:0007669"/>
    <property type="project" value="TreeGrafter"/>
</dbReference>
<feature type="compositionally biased region" description="Low complexity" evidence="6">
    <location>
        <begin position="1254"/>
        <end position="1270"/>
    </location>
</feature>
<reference evidence="8" key="2">
    <citation type="submission" date="2025-09" db="UniProtKB">
        <authorList>
            <consortium name="Ensembl"/>
        </authorList>
    </citation>
    <scope>IDENTIFICATION</scope>
</reference>
<name>A0A8C8GSM8_ONCTS</name>
<evidence type="ECO:0000313" key="8">
    <source>
        <dbReference type="Ensembl" id="ENSOTSP00005053223.2"/>
    </source>
</evidence>
<feature type="region of interest" description="Disordered" evidence="6">
    <location>
        <begin position="461"/>
        <end position="487"/>
    </location>
</feature>
<feature type="compositionally biased region" description="Acidic residues" evidence="6">
    <location>
        <begin position="2923"/>
        <end position="2937"/>
    </location>
</feature>
<feature type="compositionally biased region" description="Low complexity" evidence="6">
    <location>
        <begin position="1793"/>
        <end position="1802"/>
    </location>
</feature>
<feature type="compositionally biased region" description="Low complexity" evidence="6">
    <location>
        <begin position="1457"/>
        <end position="1470"/>
    </location>
</feature>
<feature type="compositionally biased region" description="Low complexity" evidence="6">
    <location>
        <begin position="475"/>
        <end position="485"/>
    </location>
</feature>
<feature type="compositionally biased region" description="Acidic residues" evidence="6">
    <location>
        <begin position="2404"/>
        <end position="2495"/>
    </location>
</feature>
<feature type="compositionally biased region" description="Polar residues" evidence="6">
    <location>
        <begin position="1525"/>
        <end position="1540"/>
    </location>
</feature>
<dbReference type="GO" id="GO:0005930">
    <property type="term" value="C:axoneme"/>
    <property type="evidence" value="ECO:0007669"/>
    <property type="project" value="TreeGrafter"/>
</dbReference>
<feature type="compositionally biased region" description="Acidic residues" evidence="6">
    <location>
        <begin position="830"/>
        <end position="852"/>
    </location>
</feature>
<feature type="compositionally biased region" description="Basic and acidic residues" evidence="6">
    <location>
        <begin position="778"/>
        <end position="800"/>
    </location>
</feature>
<keyword evidence="4" id="KW-0677">Repeat</keyword>
<feature type="compositionally biased region" description="Acidic residues" evidence="6">
    <location>
        <begin position="2076"/>
        <end position="2158"/>
    </location>
</feature>
<feature type="compositionally biased region" description="Low complexity" evidence="6">
    <location>
        <begin position="601"/>
        <end position="610"/>
    </location>
</feature>
<dbReference type="GO" id="GO:0035556">
    <property type="term" value="P:intracellular signal transduction"/>
    <property type="evidence" value="ECO:0007669"/>
    <property type="project" value="InterPro"/>
</dbReference>
<feature type="compositionally biased region" description="Basic and acidic residues" evidence="6">
    <location>
        <begin position="2198"/>
        <end position="2215"/>
    </location>
</feature>
<feature type="region of interest" description="Disordered" evidence="6">
    <location>
        <begin position="132"/>
        <end position="161"/>
    </location>
</feature>
<feature type="compositionally biased region" description="Acidic residues" evidence="6">
    <location>
        <begin position="1982"/>
        <end position="2018"/>
    </location>
</feature>
<feature type="compositionally biased region" description="Acidic residues" evidence="6">
    <location>
        <begin position="2988"/>
        <end position="2997"/>
    </location>
</feature>
<feature type="compositionally biased region" description="Polar residues" evidence="6">
    <location>
        <begin position="1557"/>
        <end position="1575"/>
    </location>
</feature>
<feature type="region of interest" description="Disordered" evidence="6">
    <location>
        <begin position="309"/>
        <end position="338"/>
    </location>
</feature>
<dbReference type="Gene3D" id="3.10.20.230">
    <property type="entry name" value="Doublecortin domain"/>
    <property type="match status" value="2"/>
</dbReference>
<dbReference type="PANTHER" id="PTHR23005">
    <property type="entry name" value="RETINITIS PIGMENTOSA 1 PROTEIN"/>
    <property type="match status" value="1"/>
</dbReference>
<organism evidence="8 9">
    <name type="scientific">Oncorhynchus tshawytscha</name>
    <name type="common">Chinook salmon</name>
    <name type="synonym">Salmo tshawytscha</name>
    <dbReference type="NCBI Taxonomy" id="74940"/>
    <lineage>
        <taxon>Eukaryota</taxon>
        <taxon>Metazoa</taxon>
        <taxon>Chordata</taxon>
        <taxon>Craniata</taxon>
        <taxon>Vertebrata</taxon>
        <taxon>Euteleostomi</taxon>
        <taxon>Actinopterygii</taxon>
        <taxon>Neopterygii</taxon>
        <taxon>Teleostei</taxon>
        <taxon>Protacanthopterygii</taxon>
        <taxon>Salmoniformes</taxon>
        <taxon>Salmonidae</taxon>
        <taxon>Salmoninae</taxon>
        <taxon>Oncorhynchus</taxon>
    </lineage>
</organism>
<dbReference type="GO" id="GO:0042461">
    <property type="term" value="P:photoreceptor cell development"/>
    <property type="evidence" value="ECO:0007669"/>
    <property type="project" value="TreeGrafter"/>
</dbReference>
<feature type="region of interest" description="Disordered" evidence="6">
    <location>
        <begin position="2762"/>
        <end position="3093"/>
    </location>
</feature>
<proteinExistence type="predicted"/>
<feature type="compositionally biased region" description="Basic and acidic residues" evidence="6">
    <location>
        <begin position="1627"/>
        <end position="1642"/>
    </location>
</feature>
<feature type="compositionally biased region" description="Polar residues" evidence="6">
    <location>
        <begin position="1725"/>
        <end position="1740"/>
    </location>
</feature>
<feature type="region of interest" description="Disordered" evidence="6">
    <location>
        <begin position="553"/>
        <end position="680"/>
    </location>
</feature>
<accession>A0A8C8GSM8</accession>
<dbReference type="FunFam" id="3.10.20.230:FF:000006">
    <property type="entry name" value="Oxygen-regulated protein 1"/>
    <property type="match status" value="1"/>
</dbReference>
<feature type="compositionally biased region" description="Acidic residues" evidence="6">
    <location>
        <begin position="2178"/>
        <end position="2197"/>
    </location>
</feature>
<feature type="region of interest" description="Disordered" evidence="6">
    <location>
        <begin position="704"/>
        <end position="744"/>
    </location>
</feature>
<feature type="compositionally biased region" description="Polar residues" evidence="6">
    <location>
        <begin position="1366"/>
        <end position="1389"/>
    </location>
</feature>
<gene>
    <name evidence="8" type="primary">rp1l1a</name>
</gene>
<feature type="compositionally biased region" description="Acidic residues" evidence="6">
    <location>
        <begin position="2846"/>
        <end position="2877"/>
    </location>
</feature>
<feature type="compositionally biased region" description="Acidic residues" evidence="6">
    <location>
        <begin position="2814"/>
        <end position="2833"/>
    </location>
</feature>
<evidence type="ECO:0000259" key="7">
    <source>
        <dbReference type="PROSITE" id="PS50309"/>
    </source>
</evidence>
<feature type="compositionally biased region" description="Acidic residues" evidence="6">
    <location>
        <begin position="2216"/>
        <end position="2229"/>
    </location>
</feature>
<feature type="compositionally biased region" description="Basic and acidic residues" evidence="6">
    <location>
        <begin position="1444"/>
        <end position="1454"/>
    </location>
</feature>
<dbReference type="InterPro" id="IPR003533">
    <property type="entry name" value="Doublecortin_dom"/>
</dbReference>
<feature type="compositionally biased region" description="Basic and acidic residues" evidence="6">
    <location>
        <begin position="1502"/>
        <end position="1514"/>
    </location>
</feature>
<feature type="compositionally biased region" description="Polar residues" evidence="6">
    <location>
        <begin position="274"/>
        <end position="286"/>
    </location>
</feature>
<evidence type="ECO:0000256" key="4">
    <source>
        <dbReference type="ARBA" id="ARBA00022737"/>
    </source>
</evidence>
<feature type="compositionally biased region" description="Acidic residues" evidence="6">
    <location>
        <begin position="2797"/>
        <end position="2806"/>
    </location>
</feature>
<feature type="domain" description="Doublecortin" evidence="7">
    <location>
        <begin position="42"/>
        <end position="124"/>
    </location>
</feature>
<feature type="compositionally biased region" description="Basic and acidic residues" evidence="6">
    <location>
        <begin position="2167"/>
        <end position="2177"/>
    </location>
</feature>
<feature type="compositionally biased region" description="Polar residues" evidence="6">
    <location>
        <begin position="862"/>
        <end position="880"/>
    </location>
</feature>
<evidence type="ECO:0000256" key="3">
    <source>
        <dbReference type="ARBA" id="ARBA00022490"/>
    </source>
</evidence>
<feature type="domain" description="Doublecortin" evidence="7">
    <location>
        <begin position="162"/>
        <end position="241"/>
    </location>
</feature>
<dbReference type="SUPFAM" id="SSF89837">
    <property type="entry name" value="Doublecortin (DC)"/>
    <property type="match status" value="2"/>
</dbReference>
<feature type="compositionally biased region" description="Polar residues" evidence="6">
    <location>
        <begin position="1701"/>
        <end position="1712"/>
    </location>
</feature>
<evidence type="ECO:0000256" key="1">
    <source>
        <dbReference type="ARBA" id="ARBA00004316"/>
    </source>
</evidence>
<feature type="compositionally biased region" description="Acidic residues" evidence="6">
    <location>
        <begin position="2968"/>
        <end position="2979"/>
    </location>
</feature>
<feature type="compositionally biased region" description="Low complexity" evidence="6">
    <location>
        <begin position="1309"/>
        <end position="1321"/>
    </location>
</feature>
<feature type="compositionally biased region" description="Polar residues" evidence="6">
    <location>
        <begin position="326"/>
        <end position="336"/>
    </location>
</feature>
<dbReference type="GO" id="GO:0035082">
    <property type="term" value="P:axoneme assembly"/>
    <property type="evidence" value="ECO:0007669"/>
    <property type="project" value="TreeGrafter"/>
</dbReference>
<feature type="compositionally biased region" description="Basic and acidic residues" evidence="6">
    <location>
        <begin position="1349"/>
        <end position="1362"/>
    </location>
</feature>